<evidence type="ECO:0000256" key="2">
    <source>
        <dbReference type="SAM" id="Phobius"/>
    </source>
</evidence>
<feature type="region of interest" description="Disordered" evidence="1">
    <location>
        <begin position="86"/>
        <end position="125"/>
    </location>
</feature>
<accession>A0ABN8LVU1</accession>
<evidence type="ECO:0000313" key="4">
    <source>
        <dbReference type="Proteomes" id="UP001159427"/>
    </source>
</evidence>
<organism evidence="3 4">
    <name type="scientific">Porites evermanni</name>
    <dbReference type="NCBI Taxonomy" id="104178"/>
    <lineage>
        <taxon>Eukaryota</taxon>
        <taxon>Metazoa</taxon>
        <taxon>Cnidaria</taxon>
        <taxon>Anthozoa</taxon>
        <taxon>Hexacorallia</taxon>
        <taxon>Scleractinia</taxon>
        <taxon>Fungiina</taxon>
        <taxon>Poritidae</taxon>
        <taxon>Porites</taxon>
    </lineage>
</organism>
<reference evidence="3 4" key="1">
    <citation type="submission" date="2022-05" db="EMBL/GenBank/DDBJ databases">
        <authorList>
            <consortium name="Genoscope - CEA"/>
            <person name="William W."/>
        </authorList>
    </citation>
    <scope>NUCLEOTIDE SEQUENCE [LARGE SCALE GENOMIC DNA]</scope>
</reference>
<feature type="compositionally biased region" description="Basic and acidic residues" evidence="1">
    <location>
        <begin position="95"/>
        <end position="123"/>
    </location>
</feature>
<sequence length="264" mass="29540">GNDLNELKDKAKKANSAYKWIKENWKKIFVIIVAIFALIVVVGIYRRCFSDSGSDEDDVQPNIVVLKMQKPDPKGNGEFDGPIIREGVTHGSNEGTKEGKGLQKGTHDSEIKGPTGKRVEDKVATTGKARSQTLRALATSRNGHCKDVRDFAPATSNSFFKDDGFHRFEMDSIPVSGYTTFQQKDFSLLYFYFSKQLFKVKAQADQLIIQPTMIWQGSLSKGPFPFYEEIPLIKMLVMSSKAKYCDDYVPVAHTNTNIPLTVSP</sequence>
<comment type="caution">
    <text evidence="3">The sequence shown here is derived from an EMBL/GenBank/DDBJ whole genome shotgun (WGS) entry which is preliminary data.</text>
</comment>
<dbReference type="EMBL" id="CALNXI010000119">
    <property type="protein sequence ID" value="CAH3019577.1"/>
    <property type="molecule type" value="Genomic_DNA"/>
</dbReference>
<protein>
    <submittedName>
        <fullName evidence="3">Uncharacterized protein</fullName>
    </submittedName>
</protein>
<feature type="transmembrane region" description="Helical" evidence="2">
    <location>
        <begin position="28"/>
        <end position="45"/>
    </location>
</feature>
<proteinExistence type="predicted"/>
<keyword evidence="2" id="KW-0812">Transmembrane</keyword>
<gene>
    <name evidence="3" type="ORF">PEVE_00003160</name>
</gene>
<feature type="non-terminal residue" evidence="3">
    <location>
        <position position="1"/>
    </location>
</feature>
<keyword evidence="2" id="KW-1133">Transmembrane helix</keyword>
<evidence type="ECO:0000256" key="1">
    <source>
        <dbReference type="SAM" id="MobiDB-lite"/>
    </source>
</evidence>
<name>A0ABN8LVU1_9CNID</name>
<keyword evidence="2" id="KW-0472">Membrane</keyword>
<dbReference type="Proteomes" id="UP001159427">
    <property type="component" value="Unassembled WGS sequence"/>
</dbReference>
<keyword evidence="4" id="KW-1185">Reference proteome</keyword>
<evidence type="ECO:0000313" key="3">
    <source>
        <dbReference type="EMBL" id="CAH3019577.1"/>
    </source>
</evidence>